<dbReference type="InterPro" id="IPR004386">
    <property type="entry name" value="Toxin_YafQ-like"/>
</dbReference>
<dbReference type="AlphaFoldDB" id="A0A2K2U237"/>
<dbReference type="EMBL" id="PPEL01000105">
    <property type="protein sequence ID" value="PNV64386.1"/>
    <property type="molecule type" value="Genomic_DNA"/>
</dbReference>
<gene>
    <name evidence="3" type="ORF">C2L80_12220</name>
</gene>
<proteinExistence type="predicted"/>
<dbReference type="PANTHER" id="PTHR40588:SF1">
    <property type="entry name" value="MRNA INTERFERASE TOXIN YAFQ"/>
    <property type="match status" value="1"/>
</dbReference>
<dbReference type="GO" id="GO:0004521">
    <property type="term" value="F:RNA endonuclease activity"/>
    <property type="evidence" value="ECO:0007669"/>
    <property type="project" value="TreeGrafter"/>
</dbReference>
<dbReference type="Pfam" id="PF15738">
    <property type="entry name" value="YafQ_toxin"/>
    <property type="match status" value="1"/>
</dbReference>
<comment type="caution">
    <text evidence="3">The sequence shown here is derived from an EMBL/GenBank/DDBJ whole genome shotgun (WGS) entry which is preliminary data.</text>
</comment>
<dbReference type="PIRSF" id="PIRSF006156">
    <property type="entry name" value="YafQ"/>
    <property type="match status" value="1"/>
</dbReference>
<dbReference type="NCBIfam" id="TIGR02385">
    <property type="entry name" value="RelE_StbE"/>
    <property type="match status" value="1"/>
</dbReference>
<dbReference type="InterPro" id="IPR007712">
    <property type="entry name" value="RelE/ParE_toxin"/>
</dbReference>
<feature type="active site" description="Proton donor" evidence="2">
    <location>
        <position position="89"/>
    </location>
</feature>
<accession>A0A2K2U237</accession>
<keyword evidence="1" id="KW-1277">Toxin-antitoxin system</keyword>
<organism evidence="3 4">
    <name type="scientific">Rubneribacter badeniensis</name>
    <dbReference type="NCBI Taxonomy" id="2070688"/>
    <lineage>
        <taxon>Bacteria</taxon>
        <taxon>Bacillati</taxon>
        <taxon>Actinomycetota</taxon>
        <taxon>Coriobacteriia</taxon>
        <taxon>Eggerthellales</taxon>
        <taxon>Eggerthellaceae</taxon>
        <taxon>Rubneribacter</taxon>
    </lineage>
</organism>
<dbReference type="SUPFAM" id="SSF143011">
    <property type="entry name" value="RelE-like"/>
    <property type="match status" value="1"/>
</dbReference>
<dbReference type="Proteomes" id="UP000236488">
    <property type="component" value="Unassembled WGS sequence"/>
</dbReference>
<evidence type="ECO:0000256" key="1">
    <source>
        <dbReference type="ARBA" id="ARBA00022649"/>
    </source>
</evidence>
<dbReference type="RefSeq" id="WP_087198560.1">
    <property type="nucleotide sequence ID" value="NZ_DBEYRC010000171.1"/>
</dbReference>
<evidence type="ECO:0000256" key="2">
    <source>
        <dbReference type="PIRSR" id="PIRSR006156-1"/>
    </source>
</evidence>
<dbReference type="InterPro" id="IPR035093">
    <property type="entry name" value="RelE/ParE_toxin_dom_sf"/>
</dbReference>
<dbReference type="GO" id="GO:0006402">
    <property type="term" value="P:mRNA catabolic process"/>
    <property type="evidence" value="ECO:0007669"/>
    <property type="project" value="TreeGrafter"/>
</dbReference>
<dbReference type="PANTHER" id="PTHR40588">
    <property type="entry name" value="MRNA INTERFERASE TOXIN YAFQ"/>
    <property type="match status" value="1"/>
</dbReference>
<name>A0A2K2U237_9ACTN</name>
<dbReference type="Gene3D" id="3.30.2310.20">
    <property type="entry name" value="RelE-like"/>
    <property type="match status" value="1"/>
</dbReference>
<protein>
    <submittedName>
        <fullName evidence="3">Type II toxin-antitoxin system YafQ family toxin</fullName>
    </submittedName>
</protein>
<reference evidence="3 4" key="1">
    <citation type="journal article" date="2018" name="Int. J. Syst. Evol. Microbiol.">
        <title>Rubneribacter badeniensis gen. nov., sp. nov. and Enteroscipio rubneri gen. nov., sp. nov., new members of the Eggerthellaceae isolated from human faeces.</title>
        <authorList>
            <person name="Danylec N."/>
            <person name="Gobl A."/>
            <person name="Stoll D.A."/>
            <person name="Hetzer B."/>
            <person name="Kulling S.E."/>
            <person name="Huch M."/>
        </authorList>
    </citation>
    <scope>NUCLEOTIDE SEQUENCE [LARGE SCALE GENOMIC DNA]</scope>
    <source>
        <strain evidence="3 4">ResAG-85</strain>
    </source>
</reference>
<sequence length="93" mass="10678">MYRSISSPAFERDVKKCMKKHWDMESFKAAISAILHSDEEPIPPRYNDHALSGNLQGKRELHVKGRNSDWLIMYEIVDGVVGFARTGSHDDLF</sequence>
<keyword evidence="4" id="KW-1185">Reference proteome</keyword>
<evidence type="ECO:0000313" key="4">
    <source>
        <dbReference type="Proteomes" id="UP000236488"/>
    </source>
</evidence>
<dbReference type="GO" id="GO:0006415">
    <property type="term" value="P:translational termination"/>
    <property type="evidence" value="ECO:0007669"/>
    <property type="project" value="TreeGrafter"/>
</dbReference>
<evidence type="ECO:0000313" key="3">
    <source>
        <dbReference type="EMBL" id="PNV64386.1"/>
    </source>
</evidence>